<organism evidence="12 13">
    <name type="scientific">Ornatilinea apprima</name>
    <dbReference type="NCBI Taxonomy" id="1134406"/>
    <lineage>
        <taxon>Bacteria</taxon>
        <taxon>Bacillati</taxon>
        <taxon>Chloroflexota</taxon>
        <taxon>Anaerolineae</taxon>
        <taxon>Anaerolineales</taxon>
        <taxon>Anaerolineaceae</taxon>
        <taxon>Ornatilinea</taxon>
    </lineage>
</organism>
<dbReference type="InterPro" id="IPR050351">
    <property type="entry name" value="BphY/WalK/GraS-like"/>
</dbReference>
<dbReference type="InterPro" id="IPR036097">
    <property type="entry name" value="HisK_dim/P_sf"/>
</dbReference>
<dbReference type="EC" id="2.7.13.3" evidence="2"/>
<dbReference type="Gene3D" id="3.30.450.20">
    <property type="entry name" value="PAS domain"/>
    <property type="match status" value="1"/>
</dbReference>
<dbReference type="InterPro" id="IPR036890">
    <property type="entry name" value="HATPase_C_sf"/>
</dbReference>
<dbReference type="SMART" id="SM00388">
    <property type="entry name" value="HisKA"/>
    <property type="match status" value="1"/>
</dbReference>
<dbReference type="SUPFAM" id="SSF55874">
    <property type="entry name" value="ATPase domain of HSP90 chaperone/DNA topoisomerase II/histidine kinase"/>
    <property type="match status" value="1"/>
</dbReference>
<dbReference type="STRING" id="1134406.ADN00_03015"/>
<accession>A0A0P6XVJ9</accession>
<comment type="caution">
    <text evidence="8">Lacks conserved residue(s) required for the propagation of feature annotation.</text>
</comment>
<evidence type="ECO:0000256" key="6">
    <source>
        <dbReference type="ARBA" id="ARBA00023012"/>
    </source>
</evidence>
<keyword evidence="4" id="KW-0808">Transferase</keyword>
<dbReference type="AlphaFoldDB" id="A0A0P6XVJ9"/>
<dbReference type="SUPFAM" id="SSF52172">
    <property type="entry name" value="CheY-like"/>
    <property type="match status" value="1"/>
</dbReference>
<dbReference type="PROSITE" id="PS50109">
    <property type="entry name" value="HIS_KIN"/>
    <property type="match status" value="1"/>
</dbReference>
<dbReference type="Proteomes" id="UP000050417">
    <property type="component" value="Unassembled WGS sequence"/>
</dbReference>
<dbReference type="GO" id="GO:0000155">
    <property type="term" value="F:phosphorelay sensor kinase activity"/>
    <property type="evidence" value="ECO:0007669"/>
    <property type="project" value="InterPro"/>
</dbReference>
<dbReference type="Gene3D" id="1.10.287.130">
    <property type="match status" value="1"/>
</dbReference>
<name>A0A0P6XVJ9_9CHLR</name>
<dbReference type="RefSeq" id="WP_075061481.1">
    <property type="nucleotide sequence ID" value="NZ_LGCL01000014.1"/>
</dbReference>
<dbReference type="PROSITE" id="PS50110">
    <property type="entry name" value="RESPONSE_REGULATORY"/>
    <property type="match status" value="1"/>
</dbReference>
<dbReference type="InterPro" id="IPR029016">
    <property type="entry name" value="GAF-like_dom_sf"/>
</dbReference>
<dbReference type="CDD" id="cd00082">
    <property type="entry name" value="HisKA"/>
    <property type="match status" value="1"/>
</dbReference>
<keyword evidence="5" id="KW-0418">Kinase</keyword>
<dbReference type="InterPro" id="IPR035965">
    <property type="entry name" value="PAS-like_dom_sf"/>
</dbReference>
<comment type="caution">
    <text evidence="12">The sequence shown here is derived from an EMBL/GenBank/DDBJ whole genome shotgun (WGS) entry which is preliminary data.</text>
</comment>
<feature type="domain" description="PAS" evidence="11">
    <location>
        <begin position="308"/>
        <end position="386"/>
    </location>
</feature>
<keyword evidence="3" id="KW-0597">Phosphoprotein</keyword>
<evidence type="ECO:0000256" key="7">
    <source>
        <dbReference type="ARBA" id="ARBA00023136"/>
    </source>
</evidence>
<dbReference type="GO" id="GO:0016036">
    <property type="term" value="P:cellular response to phosphate starvation"/>
    <property type="evidence" value="ECO:0007669"/>
    <property type="project" value="TreeGrafter"/>
</dbReference>
<dbReference type="GO" id="GO:0004721">
    <property type="term" value="F:phosphoprotein phosphatase activity"/>
    <property type="evidence" value="ECO:0007669"/>
    <property type="project" value="TreeGrafter"/>
</dbReference>
<dbReference type="FunFam" id="3.30.565.10:FF:000006">
    <property type="entry name" value="Sensor histidine kinase WalK"/>
    <property type="match status" value="1"/>
</dbReference>
<dbReference type="InterPro" id="IPR000014">
    <property type="entry name" value="PAS"/>
</dbReference>
<comment type="catalytic activity">
    <reaction evidence="1">
        <text>ATP + protein L-histidine = ADP + protein N-phospho-L-histidine.</text>
        <dbReference type="EC" id="2.7.13.3"/>
    </reaction>
</comment>
<dbReference type="Pfam" id="PF13185">
    <property type="entry name" value="GAF_2"/>
    <property type="match status" value="1"/>
</dbReference>
<dbReference type="GO" id="GO:0006355">
    <property type="term" value="P:regulation of DNA-templated transcription"/>
    <property type="evidence" value="ECO:0007669"/>
    <property type="project" value="InterPro"/>
</dbReference>
<dbReference type="Pfam" id="PF02518">
    <property type="entry name" value="HATPase_c"/>
    <property type="match status" value="1"/>
</dbReference>
<dbReference type="OrthoDB" id="9767900at2"/>
<evidence type="ECO:0000313" key="13">
    <source>
        <dbReference type="Proteomes" id="UP000050417"/>
    </source>
</evidence>
<evidence type="ECO:0000313" key="12">
    <source>
        <dbReference type="EMBL" id="KPL79315.1"/>
    </source>
</evidence>
<feature type="domain" description="Response regulatory" evidence="10">
    <location>
        <begin position="7"/>
        <end position="121"/>
    </location>
</feature>
<evidence type="ECO:0000256" key="4">
    <source>
        <dbReference type="ARBA" id="ARBA00022679"/>
    </source>
</evidence>
<keyword evidence="6" id="KW-0902">Two-component regulatory system</keyword>
<dbReference type="GO" id="GO:0005886">
    <property type="term" value="C:plasma membrane"/>
    <property type="evidence" value="ECO:0007669"/>
    <property type="project" value="TreeGrafter"/>
</dbReference>
<dbReference type="InterPro" id="IPR004358">
    <property type="entry name" value="Sig_transdc_His_kin-like_C"/>
</dbReference>
<proteinExistence type="predicted"/>
<keyword evidence="13" id="KW-1185">Reference proteome</keyword>
<evidence type="ECO:0000259" key="9">
    <source>
        <dbReference type="PROSITE" id="PS50109"/>
    </source>
</evidence>
<dbReference type="SMART" id="SM00387">
    <property type="entry name" value="HATPase_c"/>
    <property type="match status" value="1"/>
</dbReference>
<dbReference type="InterPro" id="IPR005467">
    <property type="entry name" value="His_kinase_dom"/>
</dbReference>
<dbReference type="PROSITE" id="PS50112">
    <property type="entry name" value="PAS"/>
    <property type="match status" value="1"/>
</dbReference>
<dbReference type="PANTHER" id="PTHR45453">
    <property type="entry name" value="PHOSPHATE REGULON SENSOR PROTEIN PHOR"/>
    <property type="match status" value="1"/>
</dbReference>
<feature type="domain" description="Histidine kinase" evidence="9">
    <location>
        <begin position="424"/>
        <end position="639"/>
    </location>
</feature>
<evidence type="ECO:0000256" key="1">
    <source>
        <dbReference type="ARBA" id="ARBA00000085"/>
    </source>
</evidence>
<dbReference type="InterPro" id="IPR003661">
    <property type="entry name" value="HisK_dim/P_dom"/>
</dbReference>
<dbReference type="SMART" id="SM00065">
    <property type="entry name" value="GAF"/>
    <property type="match status" value="1"/>
</dbReference>
<evidence type="ECO:0000256" key="8">
    <source>
        <dbReference type="PROSITE-ProRule" id="PRU00169"/>
    </source>
</evidence>
<protein>
    <recommendedName>
        <fullName evidence="2">histidine kinase</fullName>
        <ecNumber evidence="2">2.7.13.3</ecNumber>
    </recommendedName>
</protein>
<dbReference type="InterPro" id="IPR013767">
    <property type="entry name" value="PAS_fold"/>
</dbReference>
<sequence length="643" mass="71436">MSSTKGRILIVIPNPRVNTLMKSILISSGYETLFSEDRESALKAVAESTPSLVITSDLLDNGKGLAFAEEVLRRFPGLPVILFVEQDSPELVKQAIKVGISDYLCPPLRVEDILTSVENSHTKAERTRKWVLLEAKRATASLQRKVDELETLTRLGHSINGSLDLDSVLSSIVEAAVELTGAEEGSLLLLDEDTGELYMRASRNFQEEFARTFRLPVQDTLAGSVLSTGEPVLLDESSPMKIKTSYLVHSLVYVPLTAEDKVIGVLGVDNRNRNLPFKQRDVKLLSAIAEYAVVAVENARLHHLTIQERNKLDAILTRIQDGVIVMDSSKRLLLVNQAVRSLFNLGEGNLNGRLFLDVFDHPELVTLVEDAGKNLTNWLEISFEGGRVFSAQVTPIPNIGQAVTMYDITYLKKLDAIKTDFVNTVSHDLRSPLTAIMGYVDLIERTGPVTDMQRDFIRRVQLSVHNISTLVDDLLRLGRIEADADSRKEDVYLDQLIAYVGEQLAERFEQHGHHFVYERPQNFPPVKANPMQMQSLIENLLDNAIKYTAEGGTIAVHTKVEKSQVVLQVSDDGIGIPALDLPYIFDKFYRASNVDSDVIGTGLGLSIVKSVVENHQGRIWVDSKQGQGTTFSVVLPLVEEKEN</sequence>
<dbReference type="CDD" id="cd00075">
    <property type="entry name" value="HATPase"/>
    <property type="match status" value="1"/>
</dbReference>
<dbReference type="Gene3D" id="3.30.565.10">
    <property type="entry name" value="Histidine kinase-like ATPase, C-terminal domain"/>
    <property type="match status" value="1"/>
</dbReference>
<evidence type="ECO:0000256" key="2">
    <source>
        <dbReference type="ARBA" id="ARBA00012438"/>
    </source>
</evidence>
<gene>
    <name evidence="12" type="ORF">ADN00_03015</name>
</gene>
<dbReference type="SMART" id="SM00448">
    <property type="entry name" value="REC"/>
    <property type="match status" value="1"/>
</dbReference>
<dbReference type="SUPFAM" id="SSF47384">
    <property type="entry name" value="Homodimeric domain of signal transducing histidine kinase"/>
    <property type="match status" value="1"/>
</dbReference>
<dbReference type="PANTHER" id="PTHR45453:SF1">
    <property type="entry name" value="PHOSPHATE REGULON SENSOR PROTEIN PHOR"/>
    <property type="match status" value="1"/>
</dbReference>
<evidence type="ECO:0000256" key="3">
    <source>
        <dbReference type="ARBA" id="ARBA00022553"/>
    </source>
</evidence>
<dbReference type="EMBL" id="LGCL01000014">
    <property type="protein sequence ID" value="KPL79315.1"/>
    <property type="molecule type" value="Genomic_DNA"/>
</dbReference>
<dbReference type="Pfam" id="PF00072">
    <property type="entry name" value="Response_reg"/>
    <property type="match status" value="1"/>
</dbReference>
<dbReference type="Pfam" id="PF00512">
    <property type="entry name" value="HisKA"/>
    <property type="match status" value="1"/>
</dbReference>
<dbReference type="PRINTS" id="PR00344">
    <property type="entry name" value="BCTRLSENSOR"/>
</dbReference>
<evidence type="ECO:0000259" key="11">
    <source>
        <dbReference type="PROSITE" id="PS50112"/>
    </source>
</evidence>
<dbReference type="Pfam" id="PF00989">
    <property type="entry name" value="PAS"/>
    <property type="match status" value="1"/>
</dbReference>
<dbReference type="SUPFAM" id="SSF55785">
    <property type="entry name" value="PYP-like sensor domain (PAS domain)"/>
    <property type="match status" value="1"/>
</dbReference>
<dbReference type="SUPFAM" id="SSF55781">
    <property type="entry name" value="GAF domain-like"/>
    <property type="match status" value="1"/>
</dbReference>
<keyword evidence="7" id="KW-0472">Membrane</keyword>
<evidence type="ECO:0000256" key="5">
    <source>
        <dbReference type="ARBA" id="ARBA00022777"/>
    </source>
</evidence>
<dbReference type="PATRIC" id="fig|1134406.4.peg.2012"/>
<dbReference type="SMART" id="SM00091">
    <property type="entry name" value="PAS"/>
    <property type="match status" value="1"/>
</dbReference>
<reference evidence="12 13" key="1">
    <citation type="submission" date="2015-07" db="EMBL/GenBank/DDBJ databases">
        <title>Genome sequence of Ornatilinea apprima DSM 23815.</title>
        <authorList>
            <person name="Hemp J."/>
            <person name="Ward L.M."/>
            <person name="Pace L.A."/>
            <person name="Fischer W.W."/>
        </authorList>
    </citation>
    <scope>NUCLEOTIDE SEQUENCE [LARGE SCALE GENOMIC DNA]</scope>
    <source>
        <strain evidence="12 13">P3M-1</strain>
    </source>
</reference>
<dbReference type="InterPro" id="IPR003018">
    <property type="entry name" value="GAF"/>
</dbReference>
<dbReference type="InterPro" id="IPR003594">
    <property type="entry name" value="HATPase_dom"/>
</dbReference>
<dbReference type="InterPro" id="IPR011006">
    <property type="entry name" value="CheY-like_superfamily"/>
</dbReference>
<evidence type="ECO:0000259" key="10">
    <source>
        <dbReference type="PROSITE" id="PS50110"/>
    </source>
</evidence>
<dbReference type="Gene3D" id="3.30.450.40">
    <property type="match status" value="1"/>
</dbReference>
<dbReference type="Gene3D" id="3.40.50.2300">
    <property type="match status" value="1"/>
</dbReference>
<dbReference type="InterPro" id="IPR001789">
    <property type="entry name" value="Sig_transdc_resp-reg_receiver"/>
</dbReference>